<reference evidence="1" key="4">
    <citation type="submission" date="2019-03" db="UniProtKB">
        <authorList>
            <consortium name="EnsemblPlants"/>
        </authorList>
    </citation>
    <scope>IDENTIFICATION</scope>
</reference>
<protein>
    <submittedName>
        <fullName evidence="1">Uncharacterized protein</fullName>
    </submittedName>
</protein>
<reference evidence="2" key="2">
    <citation type="journal article" date="2017" name="Nat. Plants">
        <title>The Aegilops tauschii genome reveals multiple impacts of transposons.</title>
        <authorList>
            <person name="Zhao G."/>
            <person name="Zou C."/>
            <person name="Li K."/>
            <person name="Wang K."/>
            <person name="Li T."/>
            <person name="Gao L."/>
            <person name="Zhang X."/>
            <person name="Wang H."/>
            <person name="Yang Z."/>
            <person name="Liu X."/>
            <person name="Jiang W."/>
            <person name="Mao L."/>
            <person name="Kong X."/>
            <person name="Jiao Y."/>
            <person name="Jia J."/>
        </authorList>
    </citation>
    <scope>NUCLEOTIDE SEQUENCE [LARGE SCALE GENOMIC DNA]</scope>
    <source>
        <strain evidence="2">cv. AL8/78</strain>
    </source>
</reference>
<sequence length="101" mass="10801">MYCLDNVIALAAALQTSSFGQCYLTVKISFSKLPVFSISSDHGSCRGPLPLVAFRPARIASPYAPLSSQSFASPSSSRCVAAGRGRGRLPVVLFSPCFFFF</sequence>
<dbReference type="EnsemblPlants" id="AET3Gv20278000.1">
    <property type="protein sequence ID" value="AET3Gv20278000.1"/>
    <property type="gene ID" value="AET3Gv20278000"/>
</dbReference>
<reference evidence="1" key="5">
    <citation type="journal article" date="2021" name="G3 (Bethesda)">
        <title>Aegilops tauschii genome assembly Aet v5.0 features greater sequence contiguity and improved annotation.</title>
        <authorList>
            <person name="Wang L."/>
            <person name="Zhu T."/>
            <person name="Rodriguez J.C."/>
            <person name="Deal K.R."/>
            <person name="Dubcovsky J."/>
            <person name="McGuire P.E."/>
            <person name="Lux T."/>
            <person name="Spannagl M."/>
            <person name="Mayer K.F.X."/>
            <person name="Baldrich P."/>
            <person name="Meyers B.C."/>
            <person name="Huo N."/>
            <person name="Gu Y.Q."/>
            <person name="Zhou H."/>
            <person name="Devos K.M."/>
            <person name="Bennetzen J.L."/>
            <person name="Unver T."/>
            <person name="Budak H."/>
            <person name="Gulick P.J."/>
            <person name="Galiba G."/>
            <person name="Kalapos B."/>
            <person name="Nelson D.R."/>
            <person name="Li P."/>
            <person name="You F.M."/>
            <person name="Luo M.C."/>
            <person name="Dvorak J."/>
        </authorList>
    </citation>
    <scope>NUCLEOTIDE SEQUENCE [LARGE SCALE GENOMIC DNA]</scope>
    <source>
        <strain evidence="1">cv. AL8/78</strain>
    </source>
</reference>
<keyword evidence="2" id="KW-1185">Reference proteome</keyword>
<reference evidence="2" key="1">
    <citation type="journal article" date="2014" name="Science">
        <title>Ancient hybridizations among the ancestral genomes of bread wheat.</title>
        <authorList>
            <consortium name="International Wheat Genome Sequencing Consortium,"/>
            <person name="Marcussen T."/>
            <person name="Sandve S.R."/>
            <person name="Heier L."/>
            <person name="Spannagl M."/>
            <person name="Pfeifer M."/>
            <person name="Jakobsen K.S."/>
            <person name="Wulff B.B."/>
            <person name="Steuernagel B."/>
            <person name="Mayer K.F."/>
            <person name="Olsen O.A."/>
        </authorList>
    </citation>
    <scope>NUCLEOTIDE SEQUENCE [LARGE SCALE GENOMIC DNA]</scope>
    <source>
        <strain evidence="2">cv. AL8/78</strain>
    </source>
</reference>
<dbReference type="EnsemblPlants" id="AET3Gv20278000.2">
    <property type="protein sequence ID" value="AET3Gv20278000.2"/>
    <property type="gene ID" value="AET3Gv20278000"/>
</dbReference>
<dbReference type="Proteomes" id="UP000015105">
    <property type="component" value="Chromosome 3D"/>
</dbReference>
<dbReference type="AlphaFoldDB" id="A0A453EAZ1"/>
<evidence type="ECO:0000313" key="2">
    <source>
        <dbReference type="Proteomes" id="UP000015105"/>
    </source>
</evidence>
<organism evidence="1 2">
    <name type="scientific">Aegilops tauschii subsp. strangulata</name>
    <name type="common">Goatgrass</name>
    <dbReference type="NCBI Taxonomy" id="200361"/>
    <lineage>
        <taxon>Eukaryota</taxon>
        <taxon>Viridiplantae</taxon>
        <taxon>Streptophyta</taxon>
        <taxon>Embryophyta</taxon>
        <taxon>Tracheophyta</taxon>
        <taxon>Spermatophyta</taxon>
        <taxon>Magnoliopsida</taxon>
        <taxon>Liliopsida</taxon>
        <taxon>Poales</taxon>
        <taxon>Poaceae</taxon>
        <taxon>BOP clade</taxon>
        <taxon>Pooideae</taxon>
        <taxon>Triticodae</taxon>
        <taxon>Triticeae</taxon>
        <taxon>Triticinae</taxon>
        <taxon>Aegilops</taxon>
    </lineage>
</organism>
<dbReference type="Gramene" id="AET3Gv20278000.1">
    <property type="protein sequence ID" value="AET3Gv20278000.1"/>
    <property type="gene ID" value="AET3Gv20278000"/>
</dbReference>
<reference evidence="1" key="3">
    <citation type="journal article" date="2017" name="Nature">
        <title>Genome sequence of the progenitor of the wheat D genome Aegilops tauschii.</title>
        <authorList>
            <person name="Luo M.C."/>
            <person name="Gu Y.Q."/>
            <person name="Puiu D."/>
            <person name="Wang H."/>
            <person name="Twardziok S.O."/>
            <person name="Deal K.R."/>
            <person name="Huo N."/>
            <person name="Zhu T."/>
            <person name="Wang L."/>
            <person name="Wang Y."/>
            <person name="McGuire P.E."/>
            <person name="Liu S."/>
            <person name="Long H."/>
            <person name="Ramasamy R.K."/>
            <person name="Rodriguez J.C."/>
            <person name="Van S.L."/>
            <person name="Yuan L."/>
            <person name="Wang Z."/>
            <person name="Xia Z."/>
            <person name="Xiao L."/>
            <person name="Anderson O.D."/>
            <person name="Ouyang S."/>
            <person name="Liang Y."/>
            <person name="Zimin A.V."/>
            <person name="Pertea G."/>
            <person name="Qi P."/>
            <person name="Bennetzen J.L."/>
            <person name="Dai X."/>
            <person name="Dawson M.W."/>
            <person name="Muller H.G."/>
            <person name="Kugler K."/>
            <person name="Rivarola-Duarte L."/>
            <person name="Spannagl M."/>
            <person name="Mayer K.F.X."/>
            <person name="Lu F.H."/>
            <person name="Bevan M.W."/>
            <person name="Leroy P."/>
            <person name="Li P."/>
            <person name="You F.M."/>
            <person name="Sun Q."/>
            <person name="Liu Z."/>
            <person name="Lyons E."/>
            <person name="Wicker T."/>
            <person name="Salzberg S.L."/>
            <person name="Devos K.M."/>
            <person name="Dvorak J."/>
        </authorList>
    </citation>
    <scope>NUCLEOTIDE SEQUENCE [LARGE SCALE GENOMIC DNA]</scope>
    <source>
        <strain evidence="1">cv. AL8/78</strain>
    </source>
</reference>
<accession>A0A453EAZ1</accession>
<dbReference type="Gramene" id="AET3Gv20278000.2">
    <property type="protein sequence ID" value="AET3Gv20278000.2"/>
    <property type="gene ID" value="AET3Gv20278000"/>
</dbReference>
<name>A0A453EAZ1_AEGTS</name>
<proteinExistence type="predicted"/>
<evidence type="ECO:0000313" key="1">
    <source>
        <dbReference type="EnsemblPlants" id="AET3Gv20278000.1"/>
    </source>
</evidence>